<dbReference type="InterPro" id="IPR013791">
    <property type="entry name" value="RNA3'-term_phos_cycl_insert"/>
</dbReference>
<dbReference type="InterPro" id="IPR037136">
    <property type="entry name" value="RNA3'_phos_cyclase_dom_sf"/>
</dbReference>
<gene>
    <name evidence="9" type="ORF">CSKR_102503</name>
</gene>
<proteinExistence type="inferred from homology"/>
<dbReference type="EMBL" id="NIRI02000056">
    <property type="protein sequence ID" value="KAG5443604.1"/>
    <property type="molecule type" value="Genomic_DNA"/>
</dbReference>
<keyword evidence="5" id="KW-0547">Nucleotide-binding</keyword>
<dbReference type="OrthoDB" id="25029at2759"/>
<evidence type="ECO:0000256" key="6">
    <source>
        <dbReference type="ARBA" id="ARBA00024481"/>
    </source>
</evidence>
<dbReference type="Gene3D" id="3.65.10.20">
    <property type="entry name" value="RNA 3'-terminal phosphate cyclase domain"/>
    <property type="match status" value="1"/>
</dbReference>
<evidence type="ECO:0000256" key="5">
    <source>
        <dbReference type="ARBA" id="ARBA00022741"/>
    </source>
</evidence>
<comment type="similarity">
    <text evidence="1">Belongs to the RNA 3'-terminal cyclase family. Type 1 subfamily.</text>
</comment>
<keyword evidence="10" id="KW-1185">Reference proteome</keyword>
<dbReference type="InterPro" id="IPR000228">
    <property type="entry name" value="RNA3'_term_phos_cyc"/>
</dbReference>
<comment type="caution">
    <text evidence="9">The sequence shown here is derived from an EMBL/GenBank/DDBJ whole genome shotgun (WGS) entry which is preliminary data.</text>
</comment>
<dbReference type="Gene3D" id="3.30.360.20">
    <property type="entry name" value="RNA 3'-terminal phosphate cyclase, insert domain"/>
    <property type="match status" value="1"/>
</dbReference>
<evidence type="ECO:0000313" key="9">
    <source>
        <dbReference type="EMBL" id="KAG5443604.1"/>
    </source>
</evidence>
<feature type="domain" description="RNA 3'-terminal phosphate cyclase insert" evidence="8">
    <location>
        <begin position="360"/>
        <end position="445"/>
    </location>
</feature>
<dbReference type="Pfam" id="PF05189">
    <property type="entry name" value="RTC_insert"/>
    <property type="match status" value="1"/>
</dbReference>
<dbReference type="InterPro" id="IPR013792">
    <property type="entry name" value="RNA3'P_cycl/enolpyr_Trfase_a/b"/>
</dbReference>
<evidence type="ECO:0000256" key="1">
    <source>
        <dbReference type="ARBA" id="ARBA00009206"/>
    </source>
</evidence>
<dbReference type="PANTHER" id="PTHR11096:SF0">
    <property type="entry name" value="RNA 3'-TERMINAL PHOSPHATE CYCLASE"/>
    <property type="match status" value="1"/>
</dbReference>
<keyword evidence="4" id="KW-0436">Ligase</keyword>
<dbReference type="EC" id="6.5.1.4" evidence="2"/>
<dbReference type="AlphaFoldDB" id="A0A8T1M2K1"/>
<dbReference type="PANTHER" id="PTHR11096">
    <property type="entry name" value="RNA 3' TERMINAL PHOSPHATE CYCLASE"/>
    <property type="match status" value="1"/>
</dbReference>
<dbReference type="Proteomes" id="UP000286415">
    <property type="component" value="Unassembled WGS sequence"/>
</dbReference>
<organism evidence="9 10">
    <name type="scientific">Clonorchis sinensis</name>
    <name type="common">Chinese liver fluke</name>
    <dbReference type="NCBI Taxonomy" id="79923"/>
    <lineage>
        <taxon>Eukaryota</taxon>
        <taxon>Metazoa</taxon>
        <taxon>Spiralia</taxon>
        <taxon>Lophotrochozoa</taxon>
        <taxon>Platyhelminthes</taxon>
        <taxon>Trematoda</taxon>
        <taxon>Digenea</taxon>
        <taxon>Opisthorchiida</taxon>
        <taxon>Opisthorchiata</taxon>
        <taxon>Opisthorchiidae</taxon>
        <taxon>Clonorchis</taxon>
    </lineage>
</organism>
<dbReference type="Pfam" id="PF01137">
    <property type="entry name" value="RTC"/>
    <property type="match status" value="1"/>
</dbReference>
<name>A0A8T1M2K1_CLOSI</name>
<accession>A0A8T1M2K1</accession>
<reference evidence="9 10" key="1">
    <citation type="journal article" date="2018" name="Biotechnol. Adv.">
        <title>Improved genomic resources and new bioinformatic workflow for the carcinogenic parasite Clonorchis sinensis: Biotechnological implications.</title>
        <authorList>
            <person name="Wang D."/>
            <person name="Korhonen P.K."/>
            <person name="Gasser R.B."/>
            <person name="Young N.D."/>
        </authorList>
    </citation>
    <scope>NUCLEOTIDE SEQUENCE [LARGE SCALE GENOMIC DNA]</scope>
    <source>
        <strain evidence="9">Cs-k2</strain>
    </source>
</reference>
<dbReference type="GO" id="GO:0006396">
    <property type="term" value="P:RNA processing"/>
    <property type="evidence" value="ECO:0007669"/>
    <property type="project" value="InterPro"/>
</dbReference>
<evidence type="ECO:0000313" key="10">
    <source>
        <dbReference type="Proteomes" id="UP000286415"/>
    </source>
</evidence>
<evidence type="ECO:0000256" key="3">
    <source>
        <dbReference type="ARBA" id="ARBA00021428"/>
    </source>
</evidence>
<dbReference type="InterPro" id="IPR036553">
    <property type="entry name" value="RPTC_insert"/>
</dbReference>
<evidence type="ECO:0000259" key="8">
    <source>
        <dbReference type="Pfam" id="PF05189"/>
    </source>
</evidence>
<evidence type="ECO:0000259" key="7">
    <source>
        <dbReference type="Pfam" id="PF01137"/>
    </source>
</evidence>
<comment type="catalytic activity">
    <reaction evidence="6">
        <text>a 3'-end 3'-phospho-ribonucleotide-RNA + ATP = a 3'-end 2',3'-cyclophospho-ribonucleotide-RNA + AMP + diphosphate</text>
        <dbReference type="Rhea" id="RHEA:23976"/>
        <dbReference type="Rhea" id="RHEA-COMP:10463"/>
        <dbReference type="Rhea" id="RHEA-COMP:10464"/>
        <dbReference type="ChEBI" id="CHEBI:30616"/>
        <dbReference type="ChEBI" id="CHEBI:33019"/>
        <dbReference type="ChEBI" id="CHEBI:83062"/>
        <dbReference type="ChEBI" id="CHEBI:83064"/>
        <dbReference type="ChEBI" id="CHEBI:456215"/>
        <dbReference type="EC" id="6.5.1.4"/>
    </reaction>
</comment>
<dbReference type="SUPFAM" id="SSF55205">
    <property type="entry name" value="EPT/RTPC-like"/>
    <property type="match status" value="2"/>
</dbReference>
<evidence type="ECO:0000256" key="4">
    <source>
        <dbReference type="ARBA" id="ARBA00022598"/>
    </source>
</evidence>
<reference evidence="9 10" key="2">
    <citation type="journal article" date="2021" name="Genomics">
        <title>High-quality reference genome for Clonorchis sinensis.</title>
        <authorList>
            <person name="Young N.D."/>
            <person name="Stroehlein A.J."/>
            <person name="Kinkar L."/>
            <person name="Wang T."/>
            <person name="Sohn W.M."/>
            <person name="Chang B.C.H."/>
            <person name="Kaur P."/>
            <person name="Weisz D."/>
            <person name="Dudchenko O."/>
            <person name="Aiden E.L."/>
            <person name="Korhonen P.K."/>
            <person name="Gasser R.B."/>
        </authorList>
    </citation>
    <scope>NUCLEOTIDE SEQUENCE [LARGE SCALE GENOMIC DNA]</scope>
    <source>
        <strain evidence="9">Cs-k2</strain>
    </source>
</reference>
<dbReference type="InterPro" id="IPR023797">
    <property type="entry name" value="RNA3'_phos_cyclase_dom"/>
</dbReference>
<sequence>MKPYRTWRDGLQTQARELIIGYPEGKPWFVILILWFKYEAVTSYDKKNGAVVSVKLRSLCVGEQRPITPRDFGEIYTENYTLFLNCIVKNSLSSVSLTFVLVDVSEKKPPSSDFTNELEYDCNDDGAHFAAINMPPVPKGLCVPAAPTRRQVVWSLLTGKLDLDAALHYCPWSWPCTDSIPTIIDETFGGQILRTAVACAAITCRPVHVNNIRAGRPKPGLSNQHLTGIILCAEISGGELSHCRLGSTELRFKPRSVRCGTYEADAKTAGSISLLLQVALPVLAYAGSGSSSILLLKGGTDAQFAPPVDYMSEITLYFLEKMGLDCKLEVIRRGFYPQGGGVVKAQVHRLSSPLLPITMLDPGPVDHVSGYAFVAGRVPLKIAHEMERECVRCCSQSFPSCPVKIRVFREDDNRCTGNVSTFLFIVHTKNGSRLAVSGLGNPRGPHHTKLVQDAIASLTTLVHLRACCDDNMQDQFVLPMALASGRSEIRTGPLTLHTKTAIYVVEQLLGVKFSITDLEDGASVMMCDGIGQKAYT</sequence>
<dbReference type="InterPro" id="IPR017770">
    <property type="entry name" value="RNA3'_term_phos_cyc_type_1"/>
</dbReference>
<protein>
    <recommendedName>
        <fullName evidence="3">RNA 3'-terminal phosphate cyclase</fullName>
        <ecNumber evidence="2">6.5.1.4</ecNumber>
    </recommendedName>
</protein>
<dbReference type="NCBIfam" id="TIGR03399">
    <property type="entry name" value="RNA_3prim_cycl"/>
    <property type="match status" value="1"/>
</dbReference>
<dbReference type="PROSITE" id="PS01287">
    <property type="entry name" value="RTC"/>
    <property type="match status" value="1"/>
</dbReference>
<dbReference type="GO" id="GO:0005634">
    <property type="term" value="C:nucleus"/>
    <property type="evidence" value="ECO:0007669"/>
    <property type="project" value="TreeGrafter"/>
</dbReference>
<dbReference type="InterPro" id="IPR020719">
    <property type="entry name" value="RNA3'_term_phos_cycl-like_CS"/>
</dbReference>
<dbReference type="GO" id="GO:0003963">
    <property type="term" value="F:RNA-3'-phosphate cyclase activity"/>
    <property type="evidence" value="ECO:0007669"/>
    <property type="project" value="UniProtKB-EC"/>
</dbReference>
<feature type="domain" description="RNA 3'-terminal phosphate cyclase" evidence="7">
    <location>
        <begin position="189"/>
        <end position="515"/>
    </location>
</feature>
<evidence type="ECO:0000256" key="2">
    <source>
        <dbReference type="ARBA" id="ARBA00012725"/>
    </source>
</evidence>
<dbReference type="GO" id="GO:0000166">
    <property type="term" value="F:nucleotide binding"/>
    <property type="evidence" value="ECO:0007669"/>
    <property type="project" value="UniProtKB-KW"/>
</dbReference>